<evidence type="ECO:0000313" key="2">
    <source>
        <dbReference type="Proteomes" id="UP000189337"/>
    </source>
</evidence>
<dbReference type="EMBL" id="MTSU01000003">
    <property type="protein sequence ID" value="ONF94113.1"/>
    <property type="molecule type" value="Genomic_DNA"/>
</dbReference>
<comment type="caution">
    <text evidence="1">The sequence shown here is derived from an EMBL/GenBank/DDBJ whole genome shotgun (WGS) entry which is preliminary data.</text>
</comment>
<reference evidence="1 2" key="1">
    <citation type="submission" date="2017-01" db="EMBL/GenBank/DDBJ databases">
        <title>Comparative genomic analysis of Brazilian Leptospira santarosai.</title>
        <authorList>
            <person name="Moreno L.Z."/>
            <person name="Miraglia F."/>
            <person name="Kremer F.S."/>
            <person name="Eslabao M.R."/>
            <person name="Lilenbaum W."/>
            <person name="Dellagostin O.A."/>
            <person name="Moreno A.M."/>
        </authorList>
    </citation>
    <scope>NUCLEOTIDE SEQUENCE [LARGE SCALE GENOMIC DNA]</scope>
    <source>
        <strain evidence="1 2">M52/8-19</strain>
    </source>
</reference>
<name>A0AB73M803_9LEPT</name>
<organism evidence="1 2">
    <name type="scientific">Leptospira santarosai</name>
    <dbReference type="NCBI Taxonomy" id="28183"/>
    <lineage>
        <taxon>Bacteria</taxon>
        <taxon>Pseudomonadati</taxon>
        <taxon>Spirochaetota</taxon>
        <taxon>Spirochaetia</taxon>
        <taxon>Leptospirales</taxon>
        <taxon>Leptospiraceae</taxon>
        <taxon>Leptospira</taxon>
    </lineage>
</organism>
<dbReference type="Proteomes" id="UP000189337">
    <property type="component" value="Unassembled WGS sequence"/>
</dbReference>
<gene>
    <name evidence="1" type="ORF">BWD14_05150</name>
</gene>
<sequence>MLLLVATSKSQTINYNSDTLVFVKNSASSVQPVVTNGTNSDEFTITPNLSNSLAISSGTGTIFGAPTQSQTRTAYIVTLNGGKTTAKFDLIVENNSGSGRCNTNGVAAGCPNAKPYSCADQVSLCYAVLSDCKKDSHCY</sequence>
<accession>A0AB73M803</accession>
<dbReference type="RefSeq" id="WP_046943538.1">
    <property type="nucleotide sequence ID" value="NZ_CP028370.1"/>
</dbReference>
<proteinExistence type="predicted"/>
<protein>
    <submittedName>
        <fullName evidence="1">Ig domain protein</fullName>
    </submittedName>
</protein>
<evidence type="ECO:0000313" key="1">
    <source>
        <dbReference type="EMBL" id="ONF94113.1"/>
    </source>
</evidence>
<dbReference type="AlphaFoldDB" id="A0AB73M803"/>